<evidence type="ECO:0000313" key="1">
    <source>
        <dbReference type="EMBL" id="TLQ09252.1"/>
    </source>
</evidence>
<sequence length="168" mass="19819">MIKFKNEVYDLESSHERYLLHSDLNEEFEKEFNWMDYEEEDEKELEIELAKAHELISNRDESTLNTHSIGFGCELLFECVEEEILLINALRKNNYQVEKSNASRSLYVINDEGEEVRIADHKRPGYEFGGGFYEHEYENEIIVKNNTVYKKQLEKSGITLAENSYVFG</sequence>
<proteinExistence type="predicted"/>
<accession>A0A5R9C7R2</accession>
<organism evidence="1 2">
    <name type="scientific">Marinilactibacillus psychrotolerans</name>
    <dbReference type="NCBI Taxonomy" id="191770"/>
    <lineage>
        <taxon>Bacteria</taxon>
        <taxon>Bacillati</taxon>
        <taxon>Bacillota</taxon>
        <taxon>Bacilli</taxon>
        <taxon>Lactobacillales</taxon>
        <taxon>Carnobacteriaceae</taxon>
        <taxon>Marinilactibacillus</taxon>
    </lineage>
</organism>
<name>A0A5R9C7R2_9LACT</name>
<gene>
    <name evidence="1" type="ORF">FEZ48_02085</name>
</gene>
<protein>
    <submittedName>
        <fullName evidence="1">Uncharacterized protein</fullName>
    </submittedName>
</protein>
<comment type="caution">
    <text evidence="1">The sequence shown here is derived from an EMBL/GenBank/DDBJ whole genome shotgun (WGS) entry which is preliminary data.</text>
</comment>
<dbReference type="RefSeq" id="WP_138470785.1">
    <property type="nucleotide sequence ID" value="NZ_VBTE01000003.1"/>
</dbReference>
<dbReference type="AlphaFoldDB" id="A0A5R9C7R2"/>
<dbReference type="Proteomes" id="UP000307201">
    <property type="component" value="Unassembled WGS sequence"/>
</dbReference>
<dbReference type="OrthoDB" id="9963017at2"/>
<reference evidence="1 2" key="1">
    <citation type="submission" date="2019-05" db="EMBL/GenBank/DDBJ databases">
        <title>The metagenome of a microbial culture collection derived from dairy environment covers the genomic content of the human microbiome.</title>
        <authorList>
            <person name="Roder T."/>
            <person name="Wuthrich D."/>
            <person name="Sattari Z."/>
            <person name="Von Ah U."/>
            <person name="Bar C."/>
            <person name="Ronchi F."/>
            <person name="Macpherson A.J."/>
            <person name="Ganal-Vonarburg S.C."/>
            <person name="Bruggmann R."/>
            <person name="Vergeres G."/>
        </authorList>
    </citation>
    <scope>NUCLEOTIDE SEQUENCE [LARGE SCALE GENOMIC DNA]</scope>
    <source>
        <strain evidence="1 2">FAM 24235</strain>
    </source>
</reference>
<dbReference type="EMBL" id="VBTE01000003">
    <property type="protein sequence ID" value="TLQ09252.1"/>
    <property type="molecule type" value="Genomic_DNA"/>
</dbReference>
<evidence type="ECO:0000313" key="2">
    <source>
        <dbReference type="Proteomes" id="UP000307201"/>
    </source>
</evidence>